<dbReference type="SUPFAM" id="SSF81665">
    <property type="entry name" value="Calcium ATPase, transmembrane domain M"/>
    <property type="match status" value="1"/>
</dbReference>
<dbReference type="PRINTS" id="PR00119">
    <property type="entry name" value="CATATPASE"/>
</dbReference>
<keyword evidence="4" id="KW-0547">Nucleotide-binding</keyword>
<evidence type="ECO:0000256" key="8">
    <source>
        <dbReference type="ARBA" id="ARBA00023136"/>
    </source>
</evidence>
<dbReference type="InterPro" id="IPR044492">
    <property type="entry name" value="P_typ_ATPase_HD_dom"/>
</dbReference>
<feature type="transmembrane region" description="Helical" evidence="10">
    <location>
        <begin position="1057"/>
        <end position="1086"/>
    </location>
</feature>
<dbReference type="InterPro" id="IPR008250">
    <property type="entry name" value="ATPase_P-typ_transduc_dom_A_sf"/>
</dbReference>
<evidence type="ECO:0000256" key="3">
    <source>
        <dbReference type="ARBA" id="ARBA00022692"/>
    </source>
</evidence>
<evidence type="ECO:0000256" key="10">
    <source>
        <dbReference type="SAM" id="Phobius"/>
    </source>
</evidence>
<dbReference type="Gene3D" id="1.20.1110.10">
    <property type="entry name" value="Calcium-transporting ATPase, transmembrane domain"/>
    <property type="match status" value="1"/>
</dbReference>
<dbReference type="InterPro" id="IPR001757">
    <property type="entry name" value="P_typ_ATPase"/>
</dbReference>
<dbReference type="Gene3D" id="3.40.50.1000">
    <property type="entry name" value="HAD superfamily/HAD-like"/>
    <property type="match status" value="1"/>
</dbReference>
<dbReference type="InterPro" id="IPR006068">
    <property type="entry name" value="ATPase_P-typ_cation-transptr_C"/>
</dbReference>
<feature type="compositionally biased region" description="Low complexity" evidence="9">
    <location>
        <begin position="134"/>
        <end position="144"/>
    </location>
</feature>
<evidence type="ECO:0000256" key="6">
    <source>
        <dbReference type="ARBA" id="ARBA00022967"/>
    </source>
</evidence>
<accession>F4Q7W4</accession>
<dbReference type="InterPro" id="IPR018303">
    <property type="entry name" value="ATPase_P-typ_P_site"/>
</dbReference>
<dbReference type="RefSeq" id="XP_004352189.1">
    <property type="nucleotide sequence ID" value="XM_004352137.1"/>
</dbReference>
<dbReference type="Gene3D" id="3.40.1110.10">
    <property type="entry name" value="Calcium-transporting ATPase, cytoplasmic domain N"/>
    <property type="match status" value="1"/>
</dbReference>
<dbReference type="GO" id="GO:0005524">
    <property type="term" value="F:ATP binding"/>
    <property type="evidence" value="ECO:0007669"/>
    <property type="project" value="UniProtKB-KW"/>
</dbReference>
<dbReference type="Pfam" id="PF00122">
    <property type="entry name" value="E1-E2_ATPase"/>
    <property type="match status" value="1"/>
</dbReference>
<sequence length="1232" mass="136099">MSSNNNNNQQNQLNRKGSIPSLTQDMNNNNQIVHNSVTWHAGMPLGNTVDSVMSPADRSVLLKSLNSRLSNTSNLPAEFRTMSMGVSHTIQANNSKKMQMALNQARKDNASPLLNVPAPTGGDVGSPPSKPNLPSAVPSPSSSSTIAPQELKSTPLAGDTNYFASLDTHKLSAVDVAIKFSTDSELGISNFEAQKRLAQYGPNQLATHTPNYFKKVFFYLFGGFCSVLWVGVLVFFLCWQPLSNPPSMVNFALAILVLIVILIQALFSAFQDWSTGRVMKSILNMLPSECFVIRDGQTQKIPTSQVVVGDLVQLNLGNKIPADIVILGTADLKVDNSVLTGESLPVNCTTQCTDENFLESKNVCFMGTHVVNGSGVGIVVSTGNATVMGRINRLTGEAKEKVPLIQTEINRFVGIIVLLTIILAFIFVLEWGVFLRVKHPNFQNTVAMLMNVMSCVVAFIPEGMPICVALTLLMVANRMKENDILPKALTTVETLGCVNVICSDKTGTLTQNRMTVVSVGFSDGQATADQVKEYLEQEQGSNSTSTVSSAYRQIQMCSILCNNSTWDQGTIDQPDIANRLINGDATDSAIFRFGHRMFPEYKYHLEVQSLESEFTRVHDLPFNSKNKYMMTAYQSVSGNSLAQMFGVTNHNQELLLIVKGAPDVLLPKCTHVLLSNSDQVVKLSSDYLEKIQGVQEKWARGGQRVILLTKRIVCPSTSNPVGSSAYRQEVESFGNQDLTVIGLIGLMDPPRPEIPNTVATCRRSGSRFFMVTGDFSLTAASIARQIGIYTTDLEPHTYDDLLIQASEHEKFVKDLKEKESSQTDQSSLSSEQSTIIKRLLSKIKKSKSKDEDDSSFSSFEMEPFTIRSTSEPTSLLLTGSDLEKIQTNKQLWNQVFNYDEIVFARTTPEHKLRIVKEFQHRGSVVAVTGDGVNDAPALKAADVGVAVVSGSDVAIEAADLVLLGSFESITQAMRLGRLVFQNLQKVIGFLLPAGSWSEIMPVVVNAFFGTPCPLSSFLMIIICCFTDLFPCLSLIMEHEETDLMAVPPRNSKKDHLITLRIYIQSYLFMGMLLTIISQGLFFSYLYEYTGLGWSDLVFTYGDIDFSKAKVTADEFNLVHVPIGTCVTFIALVILQWGNILAIRNRNQTILKADPIRQKRRNLWIFVGMLFSFVIALIVTKVPWFQSTFATGDVPIKYWLLPLPFALLVLLLDETRKFFVRHYPGGPIAYIAW</sequence>
<dbReference type="EMBL" id="GL883025">
    <property type="protein sequence ID" value="EGG15864.1"/>
    <property type="molecule type" value="Genomic_DNA"/>
</dbReference>
<comment type="subcellular location">
    <subcellularLocation>
        <location evidence="1">Cell membrane</location>
        <topology evidence="1">Multi-pass membrane protein</topology>
    </subcellularLocation>
</comment>
<dbReference type="Pfam" id="PF13246">
    <property type="entry name" value="Cation_ATPase"/>
    <property type="match status" value="1"/>
</dbReference>
<gene>
    <name evidence="12" type="ORF">DFA_09533</name>
</gene>
<dbReference type="OMA" id="DIKMILI"/>
<dbReference type="Proteomes" id="UP000007797">
    <property type="component" value="Unassembled WGS sequence"/>
</dbReference>
<dbReference type="GO" id="GO:0036376">
    <property type="term" value="P:sodium ion export across plasma membrane"/>
    <property type="evidence" value="ECO:0007669"/>
    <property type="project" value="TreeGrafter"/>
</dbReference>
<protein>
    <recommendedName>
        <fullName evidence="11">Cation-transporting P-type ATPase N-terminal domain-containing protein</fullName>
    </recommendedName>
</protein>
<dbReference type="SMART" id="SM00831">
    <property type="entry name" value="Cation_ATPase_N"/>
    <property type="match status" value="1"/>
</dbReference>
<evidence type="ECO:0000256" key="4">
    <source>
        <dbReference type="ARBA" id="ARBA00022741"/>
    </source>
</evidence>
<dbReference type="Pfam" id="PF00690">
    <property type="entry name" value="Cation_ATPase_N"/>
    <property type="match status" value="1"/>
</dbReference>
<feature type="region of interest" description="Disordered" evidence="9">
    <location>
        <begin position="1"/>
        <end position="27"/>
    </location>
</feature>
<feature type="compositionally biased region" description="Low complexity" evidence="9">
    <location>
        <begin position="1"/>
        <end position="14"/>
    </location>
</feature>
<feature type="transmembrane region" description="Helical" evidence="10">
    <location>
        <begin position="449"/>
        <end position="475"/>
    </location>
</feature>
<dbReference type="AlphaFoldDB" id="F4Q7W4"/>
<feature type="region of interest" description="Disordered" evidence="9">
    <location>
        <begin position="111"/>
        <end position="147"/>
    </location>
</feature>
<dbReference type="PROSITE" id="PS00154">
    <property type="entry name" value="ATPASE_E1_E2"/>
    <property type="match status" value="1"/>
</dbReference>
<dbReference type="KEGG" id="dfa:DFA_09533"/>
<feature type="transmembrane region" description="Helical" evidence="10">
    <location>
        <begin position="1120"/>
        <end position="1141"/>
    </location>
</feature>
<name>F4Q7W4_CACFS</name>
<evidence type="ECO:0000259" key="11">
    <source>
        <dbReference type="SMART" id="SM00831"/>
    </source>
</evidence>
<dbReference type="STRING" id="1054147.F4Q7W4"/>
<dbReference type="InterPro" id="IPR023298">
    <property type="entry name" value="ATPase_P-typ_TM_dom_sf"/>
</dbReference>
<proteinExistence type="predicted"/>
<keyword evidence="2" id="KW-1003">Cell membrane</keyword>
<dbReference type="InterPro" id="IPR036412">
    <property type="entry name" value="HAD-like_sf"/>
</dbReference>
<keyword evidence="6" id="KW-1278">Translocase</keyword>
<dbReference type="InterPro" id="IPR004014">
    <property type="entry name" value="ATPase_P-typ_cation-transptr_N"/>
</dbReference>
<dbReference type="GO" id="GO:0030007">
    <property type="term" value="P:intracellular potassium ion homeostasis"/>
    <property type="evidence" value="ECO:0007669"/>
    <property type="project" value="TreeGrafter"/>
</dbReference>
<dbReference type="GeneID" id="14867951"/>
<dbReference type="SUPFAM" id="SSF81660">
    <property type="entry name" value="Metal cation-transporting ATPase, ATP-binding domain N"/>
    <property type="match status" value="1"/>
</dbReference>
<dbReference type="PANTHER" id="PTHR43294:SF21">
    <property type="entry name" value="CATION TRANSPORTING ATPASE"/>
    <property type="match status" value="1"/>
</dbReference>
<evidence type="ECO:0000256" key="5">
    <source>
        <dbReference type="ARBA" id="ARBA00022840"/>
    </source>
</evidence>
<organism evidence="12 13">
    <name type="scientific">Cavenderia fasciculata</name>
    <name type="common">Slime mold</name>
    <name type="synonym">Dictyostelium fasciculatum</name>
    <dbReference type="NCBI Taxonomy" id="261658"/>
    <lineage>
        <taxon>Eukaryota</taxon>
        <taxon>Amoebozoa</taxon>
        <taxon>Evosea</taxon>
        <taxon>Eumycetozoa</taxon>
        <taxon>Dictyostelia</taxon>
        <taxon>Acytosteliales</taxon>
        <taxon>Cavenderiaceae</taxon>
        <taxon>Cavenderia</taxon>
    </lineage>
</organism>
<keyword evidence="7 10" id="KW-1133">Transmembrane helix</keyword>
<dbReference type="SFLD" id="SFLDS00003">
    <property type="entry name" value="Haloacid_Dehalogenase"/>
    <property type="match status" value="1"/>
</dbReference>
<dbReference type="SFLD" id="SFLDF00027">
    <property type="entry name" value="p-type_atpase"/>
    <property type="match status" value="1"/>
</dbReference>
<dbReference type="GO" id="GO:1902600">
    <property type="term" value="P:proton transmembrane transport"/>
    <property type="evidence" value="ECO:0007669"/>
    <property type="project" value="TreeGrafter"/>
</dbReference>
<dbReference type="Pfam" id="PF00702">
    <property type="entry name" value="Hydrolase"/>
    <property type="match status" value="1"/>
</dbReference>
<dbReference type="OrthoDB" id="158672at2759"/>
<dbReference type="InterPro" id="IPR059000">
    <property type="entry name" value="ATPase_P-type_domA"/>
</dbReference>
<dbReference type="PANTHER" id="PTHR43294">
    <property type="entry name" value="SODIUM/POTASSIUM-TRANSPORTING ATPASE SUBUNIT ALPHA"/>
    <property type="match status" value="1"/>
</dbReference>
<feature type="domain" description="Cation-transporting P-type ATPase N-terminal" evidence="11">
    <location>
        <begin position="167"/>
        <end position="240"/>
    </location>
</feature>
<feature type="transmembrane region" description="Helical" evidence="10">
    <location>
        <begin position="1195"/>
        <end position="1211"/>
    </location>
</feature>
<dbReference type="GO" id="GO:1990573">
    <property type="term" value="P:potassium ion import across plasma membrane"/>
    <property type="evidence" value="ECO:0007669"/>
    <property type="project" value="TreeGrafter"/>
</dbReference>
<dbReference type="GO" id="GO:0016887">
    <property type="term" value="F:ATP hydrolysis activity"/>
    <property type="evidence" value="ECO:0007669"/>
    <property type="project" value="InterPro"/>
</dbReference>
<evidence type="ECO:0000256" key="7">
    <source>
        <dbReference type="ARBA" id="ARBA00022989"/>
    </source>
</evidence>
<evidence type="ECO:0000256" key="2">
    <source>
        <dbReference type="ARBA" id="ARBA00022475"/>
    </source>
</evidence>
<dbReference type="NCBIfam" id="TIGR01494">
    <property type="entry name" value="ATPase_P-type"/>
    <property type="match status" value="2"/>
</dbReference>
<keyword evidence="3 10" id="KW-0812">Transmembrane</keyword>
<dbReference type="InterPro" id="IPR023299">
    <property type="entry name" value="ATPase_P-typ_cyto_dom_N"/>
</dbReference>
<keyword evidence="8 10" id="KW-0472">Membrane</keyword>
<dbReference type="PRINTS" id="PR00121">
    <property type="entry name" value="NAKATPASE"/>
</dbReference>
<feature type="transmembrane region" description="Helical" evidence="10">
    <location>
        <begin position="216"/>
        <end position="242"/>
    </location>
</feature>
<dbReference type="Gene3D" id="2.70.150.10">
    <property type="entry name" value="Calcium-transporting ATPase, cytoplasmic transduction domain A"/>
    <property type="match status" value="1"/>
</dbReference>
<dbReference type="Pfam" id="PF00689">
    <property type="entry name" value="Cation_ATPase_C"/>
    <property type="match status" value="1"/>
</dbReference>
<dbReference type="GO" id="GO:0005886">
    <property type="term" value="C:plasma membrane"/>
    <property type="evidence" value="ECO:0007669"/>
    <property type="project" value="UniProtKB-SubCell"/>
</dbReference>
<keyword evidence="5" id="KW-0067">ATP-binding</keyword>
<dbReference type="InterPro" id="IPR050510">
    <property type="entry name" value="Cation_transp_ATPase_P-type"/>
</dbReference>
<evidence type="ECO:0000313" key="12">
    <source>
        <dbReference type="EMBL" id="EGG15864.1"/>
    </source>
</evidence>
<feature type="transmembrane region" description="Helical" evidence="10">
    <location>
        <begin position="409"/>
        <end position="429"/>
    </location>
</feature>
<dbReference type="FunFam" id="3.40.50.1000:FF:000001">
    <property type="entry name" value="Phospholipid-transporting ATPase IC"/>
    <property type="match status" value="1"/>
</dbReference>
<dbReference type="SUPFAM" id="SSF56784">
    <property type="entry name" value="HAD-like"/>
    <property type="match status" value="1"/>
</dbReference>
<feature type="transmembrane region" description="Helical" evidence="10">
    <location>
        <begin position="1014"/>
        <end position="1036"/>
    </location>
</feature>
<feature type="transmembrane region" description="Helical" evidence="10">
    <location>
        <begin position="248"/>
        <end position="270"/>
    </location>
</feature>
<dbReference type="GO" id="GO:0006883">
    <property type="term" value="P:intracellular sodium ion homeostasis"/>
    <property type="evidence" value="ECO:0007669"/>
    <property type="project" value="TreeGrafter"/>
</dbReference>
<dbReference type="GO" id="GO:0005391">
    <property type="term" value="F:P-type sodium:potassium-exchanging transporter activity"/>
    <property type="evidence" value="ECO:0007669"/>
    <property type="project" value="TreeGrafter"/>
</dbReference>
<dbReference type="SUPFAM" id="SSF81653">
    <property type="entry name" value="Calcium ATPase, transduction domain A"/>
    <property type="match status" value="1"/>
</dbReference>
<evidence type="ECO:0000256" key="1">
    <source>
        <dbReference type="ARBA" id="ARBA00004651"/>
    </source>
</evidence>
<keyword evidence="13" id="KW-1185">Reference proteome</keyword>
<dbReference type="InterPro" id="IPR023214">
    <property type="entry name" value="HAD_sf"/>
</dbReference>
<reference evidence="13" key="1">
    <citation type="journal article" date="2011" name="Genome Res.">
        <title>Phylogeny-wide analysis of social amoeba genomes highlights ancient origins for complex intercellular communication.</title>
        <authorList>
            <person name="Heidel A.J."/>
            <person name="Lawal H.M."/>
            <person name="Felder M."/>
            <person name="Schilde C."/>
            <person name="Helps N.R."/>
            <person name="Tunggal B."/>
            <person name="Rivero F."/>
            <person name="John U."/>
            <person name="Schleicher M."/>
            <person name="Eichinger L."/>
            <person name="Platzer M."/>
            <person name="Noegel A.A."/>
            <person name="Schaap P."/>
            <person name="Gloeckner G."/>
        </authorList>
    </citation>
    <scope>NUCLEOTIDE SEQUENCE [LARGE SCALE GENOMIC DNA]</scope>
    <source>
        <strain evidence="13">SH3</strain>
    </source>
</reference>
<dbReference type="SFLD" id="SFLDG00002">
    <property type="entry name" value="C1.7:_P-type_atpase_like"/>
    <property type="match status" value="1"/>
</dbReference>
<feature type="transmembrane region" description="Helical" evidence="10">
    <location>
        <begin position="1162"/>
        <end position="1183"/>
    </location>
</feature>
<evidence type="ECO:0000256" key="9">
    <source>
        <dbReference type="SAM" id="MobiDB-lite"/>
    </source>
</evidence>
<evidence type="ECO:0000313" key="13">
    <source>
        <dbReference type="Proteomes" id="UP000007797"/>
    </source>
</evidence>